<evidence type="ECO:0000256" key="1">
    <source>
        <dbReference type="SAM" id="MobiDB-lite"/>
    </source>
</evidence>
<dbReference type="AlphaFoldDB" id="A0A4R8LJ80"/>
<sequence length="145" mass="16109">MDTRRIALLRRGLLVSAASCVSIGMYVGGPSSFADTFNKVGADTELPLETLAIEQVKVEEEIISRAHRDTRTRSLMRDRSRTAPSMQFDAPAAQTSRGTTQGPVRDPAFWESRAASTTRPTGRDTHESTPGVVRSIRFEEFKHWT</sequence>
<protein>
    <submittedName>
        <fullName evidence="2">Uncharacterized protein</fullName>
    </submittedName>
</protein>
<proteinExistence type="predicted"/>
<gene>
    <name evidence="2" type="ORF">BX592_12164</name>
</gene>
<reference evidence="2 3" key="1">
    <citation type="submission" date="2019-03" db="EMBL/GenBank/DDBJ databases">
        <title>Genomic Encyclopedia of Type Strains, Phase III (KMG-III): the genomes of soil and plant-associated and newly described type strains.</title>
        <authorList>
            <person name="Whitman W."/>
        </authorList>
    </citation>
    <scope>NUCLEOTIDE SEQUENCE [LARGE SCALE GENOMIC DNA]</scope>
    <source>
        <strain evidence="2 3">LMG 29544</strain>
    </source>
</reference>
<feature type="region of interest" description="Disordered" evidence="1">
    <location>
        <begin position="69"/>
        <end position="107"/>
    </location>
</feature>
<evidence type="ECO:0000313" key="2">
    <source>
        <dbReference type="EMBL" id="TDY42493.1"/>
    </source>
</evidence>
<comment type="caution">
    <text evidence="2">The sequence shown here is derived from an EMBL/GenBank/DDBJ whole genome shotgun (WGS) entry which is preliminary data.</text>
</comment>
<dbReference type="OrthoDB" id="9134425at2"/>
<keyword evidence="3" id="KW-1185">Reference proteome</keyword>
<dbReference type="EMBL" id="SORE01000021">
    <property type="protein sequence ID" value="TDY42493.1"/>
    <property type="molecule type" value="Genomic_DNA"/>
</dbReference>
<feature type="compositionally biased region" description="Basic and acidic residues" evidence="1">
    <location>
        <begin position="69"/>
        <end position="81"/>
    </location>
</feature>
<dbReference type="RefSeq" id="WP_134195385.1">
    <property type="nucleotide sequence ID" value="NZ_JBHLUW010000037.1"/>
</dbReference>
<organism evidence="2 3">
    <name type="scientific">Paraburkholderia rhizosphaerae</name>
    <dbReference type="NCBI Taxonomy" id="480658"/>
    <lineage>
        <taxon>Bacteria</taxon>
        <taxon>Pseudomonadati</taxon>
        <taxon>Pseudomonadota</taxon>
        <taxon>Betaproteobacteria</taxon>
        <taxon>Burkholderiales</taxon>
        <taxon>Burkholderiaceae</taxon>
        <taxon>Paraburkholderia</taxon>
    </lineage>
</organism>
<name>A0A4R8LJ80_9BURK</name>
<evidence type="ECO:0000313" key="3">
    <source>
        <dbReference type="Proteomes" id="UP000295509"/>
    </source>
</evidence>
<feature type="compositionally biased region" description="Polar residues" evidence="1">
    <location>
        <begin position="93"/>
        <end position="102"/>
    </location>
</feature>
<dbReference type="Proteomes" id="UP000295509">
    <property type="component" value="Unassembled WGS sequence"/>
</dbReference>
<accession>A0A4R8LJ80</accession>